<dbReference type="Pfam" id="PF07007">
    <property type="entry name" value="LprI"/>
    <property type="match status" value="1"/>
</dbReference>
<dbReference type="Gene3D" id="1.20.1270.180">
    <property type="match status" value="1"/>
</dbReference>
<dbReference type="PANTHER" id="PTHR39176:SF1">
    <property type="entry name" value="PERIPLASMIC PROTEIN"/>
    <property type="match status" value="1"/>
</dbReference>
<dbReference type="EMBL" id="AE015451">
    <property type="protein sequence ID" value="AAN66446.1"/>
    <property type="molecule type" value="Genomic_DNA"/>
</dbReference>
<dbReference type="DNASU" id="1044676"/>
<reference evidence="3 4" key="2">
    <citation type="journal article" date="2016" name="Environ. Microbiol.">
        <title>The revisited genome of Pseudomonas putida KT2440 enlightens its value as a robust metabolic chassis.</title>
        <authorList>
            <person name="Belda E."/>
            <person name="van Heck R.G."/>
            <person name="Lopez-Sanchez M.J."/>
            <person name="Cruveiller S."/>
            <person name="Barbe V."/>
            <person name="Fraser C."/>
            <person name="Klenk H.P."/>
            <person name="Petersen J."/>
            <person name="Morgat A."/>
            <person name="Nikel P.I."/>
            <person name="Vallenet D."/>
            <person name="Rouy Z."/>
            <person name="Sekowska A."/>
            <person name="Martins Dos Santos V.A."/>
            <person name="de Lorenzo V."/>
            <person name="Danchin A."/>
            <person name="Medigue C."/>
        </authorList>
    </citation>
    <scope>NUCLEOTIDE SEQUENCE [LARGE SCALE GENOMIC DNA]</scope>
    <source>
        <strain evidence="4">ATCC 47054 / DSM 6125 / CFBP 8728 / NCIMB 11950 / KT2440</strain>
    </source>
</reference>
<evidence type="ECO:0000256" key="1">
    <source>
        <dbReference type="SAM" id="SignalP"/>
    </source>
</evidence>
<evidence type="ECO:0000313" key="3">
    <source>
        <dbReference type="EMBL" id="AAN66446.1"/>
    </source>
</evidence>
<dbReference type="PANTHER" id="PTHR39176">
    <property type="entry name" value="PERIPLASMIC PROTEIN-RELATED"/>
    <property type="match status" value="1"/>
</dbReference>
<dbReference type="OrthoDB" id="7340239at2"/>
<dbReference type="PATRIC" id="fig|160488.4.peg.878"/>
<keyword evidence="4" id="KW-1185">Reference proteome</keyword>
<dbReference type="eggNOG" id="COG3755">
    <property type="taxonomic scope" value="Bacteria"/>
</dbReference>
<dbReference type="BioCyc" id="PPUT160488:G1G01-895-MONOMER"/>
<feature type="domain" description="Lysozyme inhibitor LprI-like N-terminal" evidence="2">
    <location>
        <begin position="38"/>
        <end position="128"/>
    </location>
</feature>
<feature type="chain" id="PRO_5004304159" description="Lysozyme inhibitor LprI-like N-terminal domain-containing protein" evidence="1">
    <location>
        <begin position="29"/>
        <end position="136"/>
    </location>
</feature>
<proteinExistence type="predicted"/>
<accession>Q88PM8</accession>
<organism evidence="3 4">
    <name type="scientific">Pseudomonas putida (strain ATCC 47054 / DSM 6125 / CFBP 8728 / NCIMB 11950 / KT2440)</name>
    <dbReference type="NCBI Taxonomy" id="160488"/>
    <lineage>
        <taxon>Bacteria</taxon>
        <taxon>Pseudomonadati</taxon>
        <taxon>Pseudomonadota</taxon>
        <taxon>Gammaproteobacteria</taxon>
        <taxon>Pseudomonadales</taxon>
        <taxon>Pseudomonadaceae</taxon>
        <taxon>Pseudomonas</taxon>
    </lineage>
</organism>
<dbReference type="PhylomeDB" id="Q88PM8"/>
<name>Q88PM8_PSEPK</name>
<dbReference type="InterPro" id="IPR009739">
    <property type="entry name" value="LprI-like_N"/>
</dbReference>
<dbReference type="AlphaFoldDB" id="Q88PM8"/>
<evidence type="ECO:0000259" key="2">
    <source>
        <dbReference type="Pfam" id="PF07007"/>
    </source>
</evidence>
<reference evidence="3 4" key="1">
    <citation type="journal article" date="2002" name="Environ. Microbiol.">
        <title>Complete genome sequence and comparative analysis of the metabolically versatile Pseudomonas putida KT2440.</title>
        <authorList>
            <person name="Nelson K.E."/>
            <person name="Weinel C."/>
            <person name="Paulsen I.T."/>
            <person name="Dodson R.J."/>
            <person name="Hilbert H."/>
            <person name="Martins dos Santos V.A."/>
            <person name="Fouts D.E."/>
            <person name="Gill S.R."/>
            <person name="Pop M."/>
            <person name="Holmes M."/>
            <person name="Brinkac L."/>
            <person name="Beanan M."/>
            <person name="DeBoy R.T."/>
            <person name="Daugherty S."/>
            <person name="Kolonay J."/>
            <person name="Madupu R."/>
            <person name="Nelson W."/>
            <person name="White O."/>
            <person name="Peterson J."/>
            <person name="Khouri H."/>
            <person name="Hance I."/>
            <person name="Chris Lee P."/>
            <person name="Holtzapple E."/>
            <person name="Scanlan D."/>
            <person name="Tran K."/>
            <person name="Moazzez A."/>
            <person name="Utterback T."/>
            <person name="Rizzo M."/>
            <person name="Lee K."/>
            <person name="Kosack D."/>
            <person name="Moestl D."/>
            <person name="Wedler H."/>
            <person name="Lauber J."/>
            <person name="Stjepandic D."/>
            <person name="Hoheisel J."/>
            <person name="Straetz M."/>
            <person name="Heim S."/>
            <person name="Kiewitz C."/>
            <person name="Eisen J.A."/>
            <person name="Timmis K.N."/>
            <person name="Dusterhoft A."/>
            <person name="Tummler B."/>
            <person name="Fraser C.M."/>
        </authorList>
    </citation>
    <scope>NUCLEOTIDE SEQUENCE [LARGE SCALE GENOMIC DNA]</scope>
    <source>
        <strain evidence="4">ATCC 47054 / DSM 6125 / CFBP 8728 / NCIMB 11950 / KT2440</strain>
    </source>
</reference>
<dbReference type="STRING" id="160488.PP_0821"/>
<dbReference type="PaxDb" id="160488-PP_0821"/>
<evidence type="ECO:0000313" key="4">
    <source>
        <dbReference type="Proteomes" id="UP000000556"/>
    </source>
</evidence>
<keyword evidence="1" id="KW-0732">Signal</keyword>
<protein>
    <recommendedName>
        <fullName evidence="2">Lysozyme inhibitor LprI-like N-terminal domain-containing protein</fullName>
    </recommendedName>
</protein>
<sequence length="136" mass="14902">MIPTRRVSMIKHYLAGLALACVLPVAMADDYTAAYGQCMDKASSTVAMSACIGAETQVQDQRLNRVYKQLMGKLDAGQQKSLRDVQRKWLAYRDGNCQFHVQASGGTLAQLEGGSCIMDMTRDRAAELERVLSPGQ</sequence>
<feature type="signal peptide" evidence="1">
    <location>
        <begin position="1"/>
        <end position="28"/>
    </location>
</feature>
<dbReference type="KEGG" id="ppu:PP_0821"/>
<dbReference type="HOGENOM" id="CLU_128596_8_2_6"/>
<gene>
    <name evidence="3" type="ordered locus">PP_0821</name>
</gene>
<dbReference type="Proteomes" id="UP000000556">
    <property type="component" value="Chromosome"/>
</dbReference>